<evidence type="ECO:0000313" key="2">
    <source>
        <dbReference type="EMBL" id="GMG27962.1"/>
    </source>
</evidence>
<dbReference type="InterPro" id="IPR053006">
    <property type="entry name" value="Meiosis_regulatory"/>
</dbReference>
<dbReference type="PANTHER" id="PTHR28094">
    <property type="entry name" value="MEIOTICALLY UP-REGULATED GENE 113 PROTEIN"/>
    <property type="match status" value="1"/>
</dbReference>
<protein>
    <submittedName>
        <fullName evidence="2">Unnamed protein product</fullName>
    </submittedName>
</protein>
<accession>A0AAN4YJ76</accession>
<name>A0AAN4YJ76_ASPOZ</name>
<dbReference type="AlphaFoldDB" id="A0AAN4YJ76"/>
<keyword evidence="1" id="KW-0472">Membrane</keyword>
<proteinExistence type="predicted"/>
<dbReference type="EMBL" id="BSYA01000040">
    <property type="protein sequence ID" value="GMG27962.1"/>
    <property type="molecule type" value="Genomic_DNA"/>
</dbReference>
<reference evidence="2" key="1">
    <citation type="submission" date="2023-04" db="EMBL/GenBank/DDBJ databases">
        <title>Aspergillus oryzae NBRC 4228.</title>
        <authorList>
            <person name="Ichikawa N."/>
            <person name="Sato H."/>
            <person name="Tonouchi N."/>
        </authorList>
    </citation>
    <scope>NUCLEOTIDE SEQUENCE</scope>
    <source>
        <strain evidence="2">NBRC 4228</strain>
    </source>
</reference>
<organism evidence="2 3">
    <name type="scientific">Aspergillus oryzae</name>
    <name type="common">Yellow koji mold</name>
    <dbReference type="NCBI Taxonomy" id="5062"/>
    <lineage>
        <taxon>Eukaryota</taxon>
        <taxon>Fungi</taxon>
        <taxon>Dikarya</taxon>
        <taxon>Ascomycota</taxon>
        <taxon>Pezizomycotina</taxon>
        <taxon>Eurotiomycetes</taxon>
        <taxon>Eurotiomycetidae</taxon>
        <taxon>Eurotiales</taxon>
        <taxon>Aspergillaceae</taxon>
        <taxon>Aspergillus</taxon>
        <taxon>Aspergillus subgen. Circumdati</taxon>
    </lineage>
</organism>
<keyword evidence="1" id="KW-1133">Transmembrane helix</keyword>
<gene>
    <name evidence="2" type="ORF">Aory04_000448300</name>
</gene>
<feature type="transmembrane region" description="Helical" evidence="1">
    <location>
        <begin position="14"/>
        <end position="40"/>
    </location>
</feature>
<evidence type="ECO:0000313" key="3">
    <source>
        <dbReference type="Proteomes" id="UP001165205"/>
    </source>
</evidence>
<evidence type="ECO:0000256" key="1">
    <source>
        <dbReference type="SAM" id="Phobius"/>
    </source>
</evidence>
<comment type="caution">
    <text evidence="2">The sequence shown here is derived from an EMBL/GenBank/DDBJ whole genome shotgun (WGS) entry which is preliminary data.</text>
</comment>
<keyword evidence="1" id="KW-0812">Transmembrane</keyword>
<dbReference type="Proteomes" id="UP001165205">
    <property type="component" value="Unassembled WGS sequence"/>
</dbReference>
<dbReference type="PANTHER" id="PTHR28094:SF1">
    <property type="entry name" value="MEIOTICALLY UP-REGULATED GENE 113 PROTEIN"/>
    <property type="match status" value="1"/>
</dbReference>
<sequence length="506" mass="56533">MAGVPISGELAGKYGYLALSIYSGVSLLVGSVLLAAARFVQTKKSEAKRLSKTMPDMCKDELLYSQKLPAQNTGVQPLESAKLISALDPMRILTWSRCPSSAASDSEVRPSLSIQSRRPALSIRSLNESVGRHSTAKKMLVRPSELQKFKLIPLCCKSVLSTLHSGVAFAKGDMPSIWKLMSTCANSIPRKNRDQIESLIKSMIFLCQESPELISKMEKLSALANCHTHRRKDPEDARKTKWMAAFPAQNSDVRYVEVQVMELLGSASTLCGAKAESSSCPNKIGGRKVQNFQRITDEIVRLSTYHRVSDIDYHLGMLQRNMYCSDHELTMHLQKGDYWKSKILRICTTADFGVGLPTQSAVPYEPERKSLGSESTEHCDGFNLTGQQISSLRIPEDSALVLLEGFDTTPFLILPSRNRRSPKTLNDYIHERICRSLIQVDCTGCLSEHREWFQISAADAFAVIKKWSAWMRTTPYDPVLGNLKEKEKRKASEMDHFMSELAKSEG</sequence>